<reference evidence="9 10" key="1">
    <citation type="submission" date="2016-06" db="EMBL/GenBank/DDBJ databases">
        <title>Evolution of pathogenesis and genome organization in the Tremellales.</title>
        <authorList>
            <person name="Cuomo C."/>
            <person name="Litvintseva A."/>
            <person name="Heitman J."/>
            <person name="Chen Y."/>
            <person name="Sun S."/>
            <person name="Springer D."/>
            <person name="Dromer F."/>
            <person name="Young S."/>
            <person name="Zeng Q."/>
            <person name="Chapman S."/>
            <person name="Gujja S."/>
            <person name="Saif S."/>
            <person name="Birren B."/>
        </authorList>
    </citation>
    <scope>NUCLEOTIDE SEQUENCE [LARGE SCALE GENOMIC DNA]</scope>
    <source>
        <strain evidence="9 10">ATCC 28783</strain>
    </source>
</reference>
<evidence type="ECO:0000259" key="8">
    <source>
        <dbReference type="Pfam" id="PF24882"/>
    </source>
</evidence>
<name>A0A4Q1BGT0_TREME</name>
<dbReference type="GO" id="GO:0003688">
    <property type="term" value="F:DNA replication origin binding"/>
    <property type="evidence" value="ECO:0007669"/>
    <property type="project" value="UniProtKB-UniRule"/>
</dbReference>
<feature type="compositionally biased region" description="Basic and acidic residues" evidence="6">
    <location>
        <begin position="126"/>
        <end position="139"/>
    </location>
</feature>
<dbReference type="Proteomes" id="UP000289152">
    <property type="component" value="Unassembled WGS sequence"/>
</dbReference>
<dbReference type="InterPro" id="IPR056772">
    <property type="entry name" value="RecA-like_ORC2"/>
</dbReference>
<feature type="compositionally biased region" description="Polar residues" evidence="6">
    <location>
        <begin position="461"/>
        <end position="479"/>
    </location>
</feature>
<evidence type="ECO:0000256" key="6">
    <source>
        <dbReference type="SAM" id="MobiDB-lite"/>
    </source>
</evidence>
<gene>
    <name evidence="9" type="ORF">M231_05993</name>
</gene>
<dbReference type="OrthoDB" id="346673at2759"/>
<feature type="compositionally biased region" description="Polar residues" evidence="6">
    <location>
        <begin position="1"/>
        <end position="10"/>
    </location>
</feature>
<evidence type="ECO:0000256" key="1">
    <source>
        <dbReference type="ARBA" id="ARBA00004123"/>
    </source>
</evidence>
<comment type="subunit">
    <text evidence="5">Component of the origin recognition complex (ORC).</text>
</comment>
<evidence type="ECO:0000259" key="7">
    <source>
        <dbReference type="Pfam" id="PF04084"/>
    </source>
</evidence>
<keyword evidence="4 5" id="KW-0539">Nucleus</keyword>
<dbReference type="STRING" id="5217.A0A4Q1BGT0"/>
<comment type="function">
    <text evidence="5">Component of the origin recognition complex (ORC) that binds origins of replication. DNA-binding is ATP-dependent. ORC is required to assemble the pre-replication complex necessary to initiate DNA replication.</text>
</comment>
<dbReference type="GO" id="GO:0006260">
    <property type="term" value="P:DNA replication"/>
    <property type="evidence" value="ECO:0007669"/>
    <property type="project" value="UniProtKB-UniRule"/>
</dbReference>
<accession>A0A4Q1BGT0</accession>
<dbReference type="PANTHER" id="PTHR14052">
    <property type="entry name" value="ORIGIN RECOGNITION COMPLEX SUBUNIT 2"/>
    <property type="match status" value="1"/>
</dbReference>
<evidence type="ECO:0000256" key="5">
    <source>
        <dbReference type="RuleBase" id="RU368084"/>
    </source>
</evidence>
<dbReference type="PANTHER" id="PTHR14052:SF0">
    <property type="entry name" value="ORIGIN RECOGNITION COMPLEX SUBUNIT 2"/>
    <property type="match status" value="1"/>
</dbReference>
<keyword evidence="3 5" id="KW-0235">DNA replication</keyword>
<dbReference type="AlphaFoldDB" id="A0A4Q1BGT0"/>
<dbReference type="InterPro" id="IPR007220">
    <property type="entry name" value="ORC2"/>
</dbReference>
<keyword evidence="10" id="KW-1185">Reference proteome</keyword>
<feature type="region of interest" description="Disordered" evidence="6">
    <location>
        <begin position="460"/>
        <end position="479"/>
    </location>
</feature>
<dbReference type="VEuPathDB" id="FungiDB:TREMEDRAFT_72084"/>
<comment type="similarity">
    <text evidence="2 5">Belongs to the ORC2 family.</text>
</comment>
<comment type="caution">
    <text evidence="9">The sequence shown here is derived from an EMBL/GenBank/DDBJ whole genome shotgun (WGS) entry which is preliminary data.</text>
</comment>
<dbReference type="InParanoid" id="A0A4Q1BGT0"/>
<feature type="compositionally biased region" description="Low complexity" evidence="6">
    <location>
        <begin position="438"/>
        <end position="452"/>
    </location>
</feature>
<feature type="region of interest" description="Disordered" evidence="6">
    <location>
        <begin position="396"/>
        <end position="452"/>
    </location>
</feature>
<feature type="domain" description="Origin recognition complex subunit 2 RecA-like" evidence="7">
    <location>
        <begin position="201"/>
        <end position="391"/>
    </location>
</feature>
<evidence type="ECO:0000256" key="3">
    <source>
        <dbReference type="ARBA" id="ARBA00022705"/>
    </source>
</evidence>
<evidence type="ECO:0000313" key="9">
    <source>
        <dbReference type="EMBL" id="RXK36758.1"/>
    </source>
</evidence>
<dbReference type="Pfam" id="PF24882">
    <property type="entry name" value="WHD_ORC2"/>
    <property type="match status" value="1"/>
</dbReference>
<feature type="region of interest" description="Disordered" evidence="6">
    <location>
        <begin position="164"/>
        <end position="191"/>
    </location>
</feature>
<organism evidence="9 10">
    <name type="scientific">Tremella mesenterica</name>
    <name type="common">Jelly fungus</name>
    <dbReference type="NCBI Taxonomy" id="5217"/>
    <lineage>
        <taxon>Eukaryota</taxon>
        <taxon>Fungi</taxon>
        <taxon>Dikarya</taxon>
        <taxon>Basidiomycota</taxon>
        <taxon>Agaricomycotina</taxon>
        <taxon>Tremellomycetes</taxon>
        <taxon>Tremellales</taxon>
        <taxon>Tremellaceae</taxon>
        <taxon>Tremella</taxon>
    </lineage>
</organism>
<sequence>MLPKRSSVSQEQEEDPSDLSPSHLVSFLTNYDETHSHSSSSEPEEQADDSDVSDEIDPDDESTFSTPIKRSKVGLVGNTPSSKRSTPSKKKTPFSTPRKPRDSSIPGSSAKTRKRIRPNSEDDADPTQRSKNDIEVKGREEGFIRMSKADNYFLSQSQSKRSSLNSYSTLAPPLTQKQYDQLSSSRSQSSSKMVQRLMGDLEGRSKQWEMELEEGFNLLFYGFGSKRRLLNKFVSTKLIKKGHCVVVNGHFPQMGIKDILVAVEDSLGIPQDMDLGLSGNTPLERMTNRIYSYFLPPQKHSDHDGRMRNGEAGTRNGMKKFSKSSSAVESIREETKRSKRDLYLLIHNIDSPGLRTSKSLSILSLLSSNPRIHLLASFDHIHTPLLFSQTNNISPSSHLGHSLSPLNPSSSQLGAPSHNLPSDTVDPSTSVHSKQNCTTSSHKTSSSTPISSLAETLANPPISQSTIPSTKPATSFNSGTTHEREGFNFLYHNITTYDDYTLELSYHRLATSRLTTTSTGISEEAVLQILKSVPPMAVRLFKLLVEKQLSGMGGVVTSLEGISKESGNATMQVVVSEGNANVDDPKEGEDVDKEKEVEEGKKRNDKNQIFQNGIPTYAIDNDLLQGLARERFIAREEDRYNTLLGEFKDHGVVLESLVDSEGRAGRWIWVPLGRSGLLRVLQSVQGVE</sequence>
<dbReference type="InterPro" id="IPR056773">
    <property type="entry name" value="WHD_ORC2"/>
</dbReference>
<proteinExistence type="inferred from homology"/>
<feature type="compositionally biased region" description="Acidic residues" evidence="6">
    <location>
        <begin position="42"/>
        <end position="62"/>
    </location>
</feature>
<feature type="region of interest" description="Disordered" evidence="6">
    <location>
        <begin position="1"/>
        <end position="139"/>
    </location>
</feature>
<dbReference type="Pfam" id="PF04084">
    <property type="entry name" value="RecA-like_ORC2"/>
    <property type="match status" value="1"/>
</dbReference>
<evidence type="ECO:0000313" key="10">
    <source>
        <dbReference type="Proteomes" id="UP000289152"/>
    </source>
</evidence>
<feature type="compositionally biased region" description="Basic and acidic residues" evidence="6">
    <location>
        <begin position="592"/>
        <end position="603"/>
    </location>
</feature>
<evidence type="ECO:0000256" key="4">
    <source>
        <dbReference type="ARBA" id="ARBA00023242"/>
    </source>
</evidence>
<feature type="compositionally biased region" description="Polar residues" evidence="6">
    <location>
        <begin position="419"/>
        <end position="437"/>
    </location>
</feature>
<dbReference type="GO" id="GO:0005664">
    <property type="term" value="C:nuclear origin of replication recognition complex"/>
    <property type="evidence" value="ECO:0007669"/>
    <property type="project" value="UniProtKB-UniRule"/>
</dbReference>
<evidence type="ECO:0000256" key="2">
    <source>
        <dbReference type="ARBA" id="ARBA00007421"/>
    </source>
</evidence>
<dbReference type="EMBL" id="SDIL01000088">
    <property type="protein sequence ID" value="RXK36758.1"/>
    <property type="molecule type" value="Genomic_DNA"/>
</dbReference>
<feature type="region of interest" description="Disordered" evidence="6">
    <location>
        <begin position="580"/>
        <end position="603"/>
    </location>
</feature>
<feature type="compositionally biased region" description="Low complexity" evidence="6">
    <location>
        <begin position="396"/>
        <end position="411"/>
    </location>
</feature>
<comment type="subcellular location">
    <subcellularLocation>
        <location evidence="1 5">Nucleus</location>
    </subcellularLocation>
</comment>
<feature type="domain" description="Origin recognition complex subunit 2 winged-helix" evidence="8">
    <location>
        <begin position="615"/>
        <end position="674"/>
    </location>
</feature>
<protein>
    <recommendedName>
        <fullName evidence="5">Origin recognition complex subunit 2</fullName>
    </recommendedName>
</protein>